<sequence>MRALTVEPGKAGSEQVTDVPEPVPGPGELLVQGIALGICGTDREIAAGEYGSAPSGSERLILGHESLGRVLEVPADAGGGFAPGDLVVGIVRRPDPVPCPACARGEFDMCRNDRYTERGIKDRHGYGSQRWTVEADYAVKINPALEGVGMLMEPTTIVAKAWEQIERIGHRAWYGPRRVLVTGAGPIGLLAALLGTQRGLEVHVLDRAESGPKPDLVRDLGATYHTGGIPEVAAKALPDIIVEATGAAPLVLDAMENTCPAGIVCLTGVSSAGRHLDIDAGAVNRSLVLENDVVFGSVNANRRHYEAAAAALDRADRSWLERLITRRLPLERATEAFHPEHGDVKVVLEL</sequence>
<evidence type="ECO:0000256" key="5">
    <source>
        <dbReference type="SAM" id="MobiDB-lite"/>
    </source>
</evidence>
<evidence type="ECO:0000256" key="3">
    <source>
        <dbReference type="ARBA" id="ARBA00022833"/>
    </source>
</evidence>
<evidence type="ECO:0000256" key="4">
    <source>
        <dbReference type="ARBA" id="ARBA00023002"/>
    </source>
</evidence>
<gene>
    <name evidence="8" type="ORF">DPM19_06410</name>
</gene>
<keyword evidence="2" id="KW-0479">Metal-binding</keyword>
<dbReference type="InterPro" id="IPR050129">
    <property type="entry name" value="Zn_alcohol_dh"/>
</dbReference>
<organism evidence="8 9">
    <name type="scientific">Actinomadura craniellae</name>
    <dbReference type="NCBI Taxonomy" id="2231787"/>
    <lineage>
        <taxon>Bacteria</taxon>
        <taxon>Bacillati</taxon>
        <taxon>Actinomycetota</taxon>
        <taxon>Actinomycetes</taxon>
        <taxon>Streptosporangiales</taxon>
        <taxon>Thermomonosporaceae</taxon>
        <taxon>Actinomadura</taxon>
    </lineage>
</organism>
<evidence type="ECO:0000259" key="7">
    <source>
        <dbReference type="Pfam" id="PF16912"/>
    </source>
</evidence>
<feature type="region of interest" description="Disordered" evidence="5">
    <location>
        <begin position="1"/>
        <end position="24"/>
    </location>
</feature>
<dbReference type="Proteomes" id="UP000251891">
    <property type="component" value="Unassembled WGS sequence"/>
</dbReference>
<keyword evidence="9" id="KW-1185">Reference proteome</keyword>
<dbReference type="PANTHER" id="PTHR43401">
    <property type="entry name" value="L-THREONINE 3-DEHYDROGENASE"/>
    <property type="match status" value="1"/>
</dbReference>
<dbReference type="GO" id="GO:0046872">
    <property type="term" value="F:metal ion binding"/>
    <property type="evidence" value="ECO:0007669"/>
    <property type="project" value="UniProtKB-KW"/>
</dbReference>
<dbReference type="GO" id="GO:0016491">
    <property type="term" value="F:oxidoreductase activity"/>
    <property type="evidence" value="ECO:0007669"/>
    <property type="project" value="UniProtKB-KW"/>
</dbReference>
<comment type="cofactor">
    <cofactor evidence="1">
        <name>Zn(2+)</name>
        <dbReference type="ChEBI" id="CHEBI:29105"/>
    </cofactor>
</comment>
<evidence type="ECO:0000313" key="9">
    <source>
        <dbReference type="Proteomes" id="UP000251891"/>
    </source>
</evidence>
<dbReference type="Gene3D" id="3.40.50.720">
    <property type="entry name" value="NAD(P)-binding Rossmann-like Domain"/>
    <property type="match status" value="1"/>
</dbReference>
<evidence type="ECO:0000256" key="2">
    <source>
        <dbReference type="ARBA" id="ARBA00022723"/>
    </source>
</evidence>
<evidence type="ECO:0000313" key="8">
    <source>
        <dbReference type="EMBL" id="RAY16494.1"/>
    </source>
</evidence>
<dbReference type="PANTHER" id="PTHR43401:SF2">
    <property type="entry name" value="L-THREONINE 3-DEHYDROGENASE"/>
    <property type="match status" value="1"/>
</dbReference>
<dbReference type="InterPro" id="IPR036291">
    <property type="entry name" value="NAD(P)-bd_dom_sf"/>
</dbReference>
<feature type="domain" description="Alcohol dehydrogenase-like N-terminal" evidence="6">
    <location>
        <begin position="25"/>
        <end position="142"/>
    </location>
</feature>
<dbReference type="Gene3D" id="3.90.180.10">
    <property type="entry name" value="Medium-chain alcohol dehydrogenases, catalytic domain"/>
    <property type="match status" value="1"/>
</dbReference>
<protein>
    <submittedName>
        <fullName evidence="8">Theronine dehydrogenase</fullName>
    </submittedName>
</protein>
<dbReference type="AlphaFoldDB" id="A0A365HBG6"/>
<comment type="caution">
    <text evidence="8">The sequence shown here is derived from an EMBL/GenBank/DDBJ whole genome shotgun (WGS) entry which is preliminary data.</text>
</comment>
<evidence type="ECO:0000256" key="1">
    <source>
        <dbReference type="ARBA" id="ARBA00001947"/>
    </source>
</evidence>
<reference evidence="8 9" key="1">
    <citation type="submission" date="2018-06" db="EMBL/GenBank/DDBJ databases">
        <title>Actinomadura craniellae sp. nov. isolated from marine sponge Craniella sp.</title>
        <authorList>
            <person name="Li L."/>
            <person name="Xu Q.H."/>
            <person name="Lin H.W."/>
            <person name="Lu Y.H."/>
        </authorList>
    </citation>
    <scope>NUCLEOTIDE SEQUENCE [LARGE SCALE GENOMIC DNA]</scope>
    <source>
        <strain evidence="8 9">LHW63021</strain>
    </source>
</reference>
<keyword evidence="4" id="KW-0560">Oxidoreductase</keyword>
<evidence type="ECO:0000259" key="6">
    <source>
        <dbReference type="Pfam" id="PF08240"/>
    </source>
</evidence>
<dbReference type="Pfam" id="PF16912">
    <property type="entry name" value="Glu_dehyd_C"/>
    <property type="match status" value="1"/>
</dbReference>
<dbReference type="SUPFAM" id="SSF51735">
    <property type="entry name" value="NAD(P)-binding Rossmann-fold domains"/>
    <property type="match status" value="1"/>
</dbReference>
<dbReference type="RefSeq" id="WP_111863833.1">
    <property type="nucleotide sequence ID" value="NZ_QLYX01000002.1"/>
</dbReference>
<dbReference type="EMBL" id="QLYX01000002">
    <property type="protein sequence ID" value="RAY16494.1"/>
    <property type="molecule type" value="Genomic_DNA"/>
</dbReference>
<dbReference type="Pfam" id="PF08240">
    <property type="entry name" value="ADH_N"/>
    <property type="match status" value="1"/>
</dbReference>
<dbReference type="InterPro" id="IPR013154">
    <property type="entry name" value="ADH-like_N"/>
</dbReference>
<proteinExistence type="predicted"/>
<dbReference type="OrthoDB" id="9797931at2"/>
<name>A0A365HBG6_9ACTN</name>
<dbReference type="SUPFAM" id="SSF50129">
    <property type="entry name" value="GroES-like"/>
    <property type="match status" value="1"/>
</dbReference>
<accession>A0A365HBG6</accession>
<feature type="domain" description="Glucose dehydrogenase C-terminal" evidence="7">
    <location>
        <begin position="148"/>
        <end position="350"/>
    </location>
</feature>
<keyword evidence="3" id="KW-0862">Zinc</keyword>
<dbReference type="CDD" id="cd08230">
    <property type="entry name" value="glucose_DH"/>
    <property type="match status" value="1"/>
</dbReference>
<dbReference type="InterPro" id="IPR031640">
    <property type="entry name" value="Glu_dehyd_C"/>
</dbReference>
<dbReference type="InterPro" id="IPR011032">
    <property type="entry name" value="GroES-like_sf"/>
</dbReference>